<dbReference type="PANTHER" id="PTHR35604:SF2">
    <property type="entry name" value="TRANSPOSASE INSH FOR INSERTION SEQUENCE ELEMENT IS5A-RELATED"/>
    <property type="match status" value="1"/>
</dbReference>
<organism evidence="2 3">
    <name type="scientific">Maribrevibacterium harenarium</name>
    <dbReference type="NCBI Taxonomy" id="2589817"/>
    <lineage>
        <taxon>Bacteria</taxon>
        <taxon>Pseudomonadati</taxon>
        <taxon>Pseudomonadota</taxon>
        <taxon>Gammaproteobacteria</taxon>
        <taxon>Oceanospirillales</taxon>
        <taxon>Oceanospirillaceae</taxon>
        <taxon>Maribrevibacterium</taxon>
    </lineage>
</organism>
<dbReference type="GO" id="GO:0003677">
    <property type="term" value="F:DNA binding"/>
    <property type="evidence" value="ECO:0007669"/>
    <property type="project" value="InterPro"/>
</dbReference>
<reference evidence="2 3" key="1">
    <citation type="submission" date="2019-06" db="EMBL/GenBank/DDBJ databases">
        <title>A novel bacterium of genus Marinomonas, isolated from coastal sand.</title>
        <authorList>
            <person name="Huang H."/>
            <person name="Mo K."/>
            <person name="Hu Y."/>
        </authorList>
    </citation>
    <scope>NUCLEOTIDE SEQUENCE [LARGE SCALE GENOMIC DNA]</scope>
    <source>
        <strain evidence="2 3">HB171799</strain>
    </source>
</reference>
<dbReference type="OrthoDB" id="9774608at2"/>
<dbReference type="AlphaFoldDB" id="A0A501WQH8"/>
<evidence type="ECO:0000259" key="1">
    <source>
        <dbReference type="Pfam" id="PF01609"/>
    </source>
</evidence>
<dbReference type="EMBL" id="VFRR01000024">
    <property type="protein sequence ID" value="TPE49507.1"/>
    <property type="molecule type" value="Genomic_DNA"/>
</dbReference>
<dbReference type="GO" id="GO:0006313">
    <property type="term" value="P:DNA transposition"/>
    <property type="evidence" value="ECO:0007669"/>
    <property type="project" value="InterPro"/>
</dbReference>
<name>A0A501WQH8_9GAMM</name>
<protein>
    <submittedName>
        <fullName evidence="2">Transposase</fullName>
    </submittedName>
</protein>
<keyword evidence="3" id="KW-1185">Reference proteome</keyword>
<dbReference type="PANTHER" id="PTHR35604">
    <property type="entry name" value="TRANSPOSASE INSH FOR INSERTION SEQUENCE ELEMENT IS5A-RELATED"/>
    <property type="match status" value="1"/>
</dbReference>
<sequence length="67" mass="7699">MRTEFIIASIRAKVEHLFRILKCQFGFGKVIYKGQSKNDKKLAMLFTLGNLLQGDQTIRSHEVNTSK</sequence>
<gene>
    <name evidence="2" type="ORF">FJM67_11865</name>
</gene>
<proteinExistence type="predicted"/>
<evidence type="ECO:0000313" key="3">
    <source>
        <dbReference type="Proteomes" id="UP000315901"/>
    </source>
</evidence>
<dbReference type="Proteomes" id="UP000315901">
    <property type="component" value="Unassembled WGS sequence"/>
</dbReference>
<dbReference type="Pfam" id="PF01609">
    <property type="entry name" value="DDE_Tnp_1"/>
    <property type="match status" value="1"/>
</dbReference>
<dbReference type="GO" id="GO:0004803">
    <property type="term" value="F:transposase activity"/>
    <property type="evidence" value="ECO:0007669"/>
    <property type="project" value="InterPro"/>
</dbReference>
<evidence type="ECO:0000313" key="2">
    <source>
        <dbReference type="EMBL" id="TPE49507.1"/>
    </source>
</evidence>
<accession>A0A501WQH8</accession>
<feature type="domain" description="Transposase IS4-like" evidence="1">
    <location>
        <begin position="6"/>
        <end position="50"/>
    </location>
</feature>
<dbReference type="InterPro" id="IPR002559">
    <property type="entry name" value="Transposase_11"/>
</dbReference>
<comment type="caution">
    <text evidence="2">The sequence shown here is derived from an EMBL/GenBank/DDBJ whole genome shotgun (WGS) entry which is preliminary data.</text>
</comment>